<feature type="transmembrane region" description="Helical" evidence="1">
    <location>
        <begin position="50"/>
        <end position="68"/>
    </location>
</feature>
<feature type="transmembrane region" description="Helical" evidence="1">
    <location>
        <begin position="117"/>
        <end position="135"/>
    </location>
</feature>
<dbReference type="EMBL" id="JADQDC010000001">
    <property type="protein sequence ID" value="MBF9149638.1"/>
    <property type="molecule type" value="Genomic_DNA"/>
</dbReference>
<reference evidence="2 3" key="1">
    <citation type="submission" date="2020-11" db="EMBL/GenBank/DDBJ databases">
        <title>The genome sequence of Novosphingobium sp. 1Y9A.</title>
        <authorList>
            <person name="Liu Y."/>
        </authorList>
    </citation>
    <scope>NUCLEOTIDE SEQUENCE [LARGE SCALE GENOMIC DNA]</scope>
    <source>
        <strain evidence="2 3">1Y9A</strain>
    </source>
</reference>
<proteinExistence type="predicted"/>
<name>A0ABS0HBY3_9SPHN</name>
<accession>A0ABS0HBY3</accession>
<evidence type="ECO:0000313" key="3">
    <source>
        <dbReference type="Proteomes" id="UP000600799"/>
    </source>
</evidence>
<protein>
    <submittedName>
        <fullName evidence="2">Uncharacterized protein</fullName>
    </submittedName>
</protein>
<sequence length="149" mass="15727">MDLERLIRRERLASMGINAVLSAAFFLGVFGTEVRPLAFAAPDNLARDFLPQGGVIALMATLVPALLVRRSLGGSGRSVPTTRQILGQAVISIAGGLAVSALLMLACFYGPGDGMGWTSAFAMKVVFGGLLGSLVTDRSLRRLYRVETA</sequence>
<evidence type="ECO:0000256" key="1">
    <source>
        <dbReference type="SAM" id="Phobius"/>
    </source>
</evidence>
<keyword evidence="3" id="KW-1185">Reference proteome</keyword>
<dbReference type="RefSeq" id="WP_196274007.1">
    <property type="nucleotide sequence ID" value="NZ_JADQDC010000001.1"/>
</dbReference>
<feature type="transmembrane region" description="Helical" evidence="1">
    <location>
        <begin position="12"/>
        <end position="30"/>
    </location>
</feature>
<gene>
    <name evidence="2" type="ORF">I2488_01340</name>
</gene>
<keyword evidence="1" id="KW-1133">Transmembrane helix</keyword>
<comment type="caution">
    <text evidence="2">The sequence shown here is derived from an EMBL/GenBank/DDBJ whole genome shotgun (WGS) entry which is preliminary data.</text>
</comment>
<evidence type="ECO:0000313" key="2">
    <source>
        <dbReference type="EMBL" id="MBF9149638.1"/>
    </source>
</evidence>
<keyword evidence="1" id="KW-0472">Membrane</keyword>
<organism evidence="2 3">
    <name type="scientific">Novosphingobium jiangmenense</name>
    <dbReference type="NCBI Taxonomy" id="2791981"/>
    <lineage>
        <taxon>Bacteria</taxon>
        <taxon>Pseudomonadati</taxon>
        <taxon>Pseudomonadota</taxon>
        <taxon>Alphaproteobacteria</taxon>
        <taxon>Sphingomonadales</taxon>
        <taxon>Sphingomonadaceae</taxon>
        <taxon>Novosphingobium</taxon>
    </lineage>
</organism>
<feature type="transmembrane region" description="Helical" evidence="1">
    <location>
        <begin position="89"/>
        <end position="111"/>
    </location>
</feature>
<dbReference type="Proteomes" id="UP000600799">
    <property type="component" value="Unassembled WGS sequence"/>
</dbReference>
<keyword evidence="1" id="KW-0812">Transmembrane</keyword>